<keyword evidence="1 3" id="KW-0378">Hydrolase</keyword>
<evidence type="ECO:0000256" key="1">
    <source>
        <dbReference type="ARBA" id="ARBA00022801"/>
    </source>
</evidence>
<accession>A0A4R5B7X1</accession>
<dbReference type="AlphaFoldDB" id="A0A4R5B7X1"/>
<protein>
    <submittedName>
        <fullName evidence="3">Alpha/beta fold hydrolase</fullName>
    </submittedName>
</protein>
<evidence type="ECO:0000313" key="4">
    <source>
        <dbReference type="Proteomes" id="UP000294513"/>
    </source>
</evidence>
<name>A0A4R5B7X1_9ACTN</name>
<dbReference type="Pfam" id="PF12697">
    <property type="entry name" value="Abhydrolase_6"/>
    <property type="match status" value="1"/>
</dbReference>
<dbReference type="SUPFAM" id="SSF53474">
    <property type="entry name" value="alpha/beta-Hydrolases"/>
    <property type="match status" value="1"/>
</dbReference>
<comment type="caution">
    <text evidence="3">The sequence shown here is derived from an EMBL/GenBank/DDBJ whole genome shotgun (WGS) entry which is preliminary data.</text>
</comment>
<evidence type="ECO:0000313" key="3">
    <source>
        <dbReference type="EMBL" id="TDD81049.1"/>
    </source>
</evidence>
<organism evidence="3 4">
    <name type="scientific">Actinomadura rubrisoli</name>
    <dbReference type="NCBI Taxonomy" id="2530368"/>
    <lineage>
        <taxon>Bacteria</taxon>
        <taxon>Bacillati</taxon>
        <taxon>Actinomycetota</taxon>
        <taxon>Actinomycetes</taxon>
        <taxon>Streptosporangiales</taxon>
        <taxon>Thermomonosporaceae</taxon>
        <taxon>Actinomadura</taxon>
    </lineage>
</organism>
<keyword evidence="4" id="KW-1185">Reference proteome</keyword>
<dbReference type="PANTHER" id="PTHR43798">
    <property type="entry name" value="MONOACYLGLYCEROL LIPASE"/>
    <property type="match status" value="1"/>
</dbReference>
<dbReference type="InterPro" id="IPR029058">
    <property type="entry name" value="AB_hydrolase_fold"/>
</dbReference>
<reference evidence="3 4" key="1">
    <citation type="submission" date="2019-03" db="EMBL/GenBank/DDBJ databases">
        <title>Draft genome sequences of novel Actinobacteria.</title>
        <authorList>
            <person name="Sahin N."/>
            <person name="Ay H."/>
            <person name="Saygin H."/>
        </authorList>
    </citation>
    <scope>NUCLEOTIDE SEQUENCE [LARGE SCALE GENOMIC DNA]</scope>
    <source>
        <strain evidence="3 4">H3C3</strain>
    </source>
</reference>
<feature type="domain" description="AB hydrolase-1" evidence="2">
    <location>
        <begin position="120"/>
        <end position="379"/>
    </location>
</feature>
<dbReference type="Gene3D" id="3.40.50.1820">
    <property type="entry name" value="alpha/beta hydrolase"/>
    <property type="match status" value="1"/>
</dbReference>
<dbReference type="EMBL" id="SMKU01000143">
    <property type="protein sequence ID" value="TDD81049.1"/>
    <property type="molecule type" value="Genomic_DNA"/>
</dbReference>
<dbReference type="Proteomes" id="UP000294513">
    <property type="component" value="Unassembled WGS sequence"/>
</dbReference>
<dbReference type="InterPro" id="IPR050266">
    <property type="entry name" value="AB_hydrolase_sf"/>
</dbReference>
<dbReference type="PANTHER" id="PTHR43798:SF31">
    <property type="entry name" value="AB HYDROLASE SUPERFAMILY PROTEIN YCLE"/>
    <property type="match status" value="1"/>
</dbReference>
<dbReference type="GO" id="GO:0016787">
    <property type="term" value="F:hydrolase activity"/>
    <property type="evidence" value="ECO:0007669"/>
    <property type="project" value="UniProtKB-KW"/>
</dbReference>
<dbReference type="GO" id="GO:0016020">
    <property type="term" value="C:membrane"/>
    <property type="evidence" value="ECO:0007669"/>
    <property type="project" value="TreeGrafter"/>
</dbReference>
<proteinExistence type="predicted"/>
<sequence length="393" mass="41593">MKYSRWELMDRSDLTNRATFVNRNISPMWVVAIKITDSGVRIPAPEPGGLVMWKRTTAGVAAALAALTMLCAPAAADSEARCTTVQIPVTLQPGRPPQHVVSGTLCTPAAYTDGVRRVDVLVHGGTYNSDYWQWPQNPGLYSYARKTTDAGRASFAYDRPGSGASTRPPSAALTIAADAHVLHQVIQWLGTRNFAQTTVVGHSLGSIIAIAEAAGYDDVDRLVLTGALHPPALAPGALLTIASFSPAILDPKFAGRPIDLGYLTTLPGTRAASFYRTPTADPAVISRDEAEKDTMSGVELSDSAVRVAVPPGLNDANRVRADVLAIVGQHDAAVCGMLLNCGRDANVRANEAPYFTSAASLTGAAVPRTGHVLALHPSADLSFARINQWINAH</sequence>
<evidence type="ECO:0000259" key="2">
    <source>
        <dbReference type="Pfam" id="PF12697"/>
    </source>
</evidence>
<dbReference type="InterPro" id="IPR000073">
    <property type="entry name" value="AB_hydrolase_1"/>
</dbReference>
<dbReference type="OrthoDB" id="5524362at2"/>
<gene>
    <name evidence="3" type="ORF">E1298_24740</name>
</gene>